<evidence type="ECO:0000256" key="4">
    <source>
        <dbReference type="ARBA" id="ARBA00023242"/>
    </source>
</evidence>
<keyword evidence="2" id="KW-0238">DNA-binding</keyword>
<feature type="domain" description="Zn(2)-C6 fungal-type" evidence="6">
    <location>
        <begin position="33"/>
        <end position="64"/>
    </location>
</feature>
<name>A0A0D1YPD0_9EURO</name>
<dbReference type="SUPFAM" id="SSF57701">
    <property type="entry name" value="Zn2/Cys6 DNA-binding domain"/>
    <property type="match status" value="1"/>
</dbReference>
<dbReference type="STRING" id="1016849.A0A0D1YPD0"/>
<dbReference type="InterPro" id="IPR001138">
    <property type="entry name" value="Zn2Cys6_DnaBD"/>
</dbReference>
<dbReference type="PANTHER" id="PTHR31644:SF3">
    <property type="entry name" value="ZN(II)2CYS6 TRANSCRIPTION FACTOR (EUROFUNG)"/>
    <property type="match status" value="1"/>
</dbReference>
<reference evidence="7 8" key="1">
    <citation type="submission" date="2015-01" db="EMBL/GenBank/DDBJ databases">
        <title>The Genome Sequence of Exophiala sideris CBS121828.</title>
        <authorList>
            <consortium name="The Broad Institute Genomics Platform"/>
            <person name="Cuomo C."/>
            <person name="de Hoog S."/>
            <person name="Gorbushina A."/>
            <person name="Stielow B."/>
            <person name="Teixiera M."/>
            <person name="Abouelleil A."/>
            <person name="Chapman S.B."/>
            <person name="Priest M."/>
            <person name="Young S.K."/>
            <person name="Wortman J."/>
            <person name="Nusbaum C."/>
            <person name="Birren B."/>
        </authorList>
    </citation>
    <scope>NUCLEOTIDE SEQUENCE [LARGE SCALE GENOMIC DNA]</scope>
    <source>
        <strain evidence="7 8">CBS 121828</strain>
    </source>
</reference>
<dbReference type="InterPro" id="IPR052780">
    <property type="entry name" value="AAA_Catabolism_Regulators"/>
</dbReference>
<feature type="compositionally biased region" description="Polar residues" evidence="5">
    <location>
        <begin position="79"/>
        <end position="91"/>
    </location>
</feature>
<dbReference type="GO" id="GO:0000981">
    <property type="term" value="F:DNA-binding transcription factor activity, RNA polymerase II-specific"/>
    <property type="evidence" value="ECO:0007669"/>
    <property type="project" value="InterPro"/>
</dbReference>
<dbReference type="HOGENOM" id="CLU_007201_2_0_1"/>
<dbReference type="OrthoDB" id="2262349at2759"/>
<dbReference type="GO" id="GO:0009074">
    <property type="term" value="P:aromatic amino acid family catabolic process"/>
    <property type="evidence" value="ECO:0007669"/>
    <property type="project" value="TreeGrafter"/>
</dbReference>
<dbReference type="SMART" id="SM00066">
    <property type="entry name" value="GAL4"/>
    <property type="match status" value="1"/>
</dbReference>
<evidence type="ECO:0000313" key="7">
    <source>
        <dbReference type="EMBL" id="KIV76888.1"/>
    </source>
</evidence>
<organism evidence="7 8">
    <name type="scientific">Exophiala sideris</name>
    <dbReference type="NCBI Taxonomy" id="1016849"/>
    <lineage>
        <taxon>Eukaryota</taxon>
        <taxon>Fungi</taxon>
        <taxon>Dikarya</taxon>
        <taxon>Ascomycota</taxon>
        <taxon>Pezizomycotina</taxon>
        <taxon>Eurotiomycetes</taxon>
        <taxon>Chaetothyriomycetidae</taxon>
        <taxon>Chaetothyriales</taxon>
        <taxon>Herpotrichiellaceae</taxon>
        <taxon>Exophiala</taxon>
    </lineage>
</organism>
<sequence>MAHGDAAVAPQPELPPPEQSTPRSERFTRSYIACERCRRRKVKCVMNEKPPCAKCKRELRTCVFRQARTSRRQREPPTRATSADHQLNENMSPPPQITPPEVDLHLLENSTFGDLQVDNNLAHAKIQQSLVERAVPFAMLNSGESPIFSSDARQAAESLISRTTPLPGLASTLDPRPHSSVGQGSVVPTVVDELCEASPELLSTWNKCRFVRQQWLTAQAAITYVELFRRHIVPFTPVRAGDYCIPSNHQRLIHCEPMMCCTILMISSRFFTLSVSGGALRGQMLHQRLWEHCELLIRRILYGLEKTSTSRIRIVSTIESFLLISDWHPRSILFPLDHEAYDSDPEPLDTQGIREAERSSGPSVEWRNNVLEPARRSDRMSLMMLGTATNLAYELGLFADDLGMITDSEHERGRRMRTRKLLYIYVTNIAIRMGFPSGLPQDIVFASSKESFNALNEDGTPFESWNTVADLWLELVRLSKTASAIFFGSHSHTKKQLLNGQYVTLIQHILPLLDKWYIKFQSSIVPEFQALCDLLSIEYQTLRSFIHALSMQAVVERASARKIEMYSQNDLQSTCFLSQDINFIHEVIVSSQDILRSATAMALSGVLRLIPVRQTLSIISTSILLFKAISLGACDSDLQSSLEIFEACISALESTSIKDEFDFSSRFAALIKARIGVFKTTFVRPADVESRMMRLQTIRGNPLEGVPGVAISPQSSAGLQPGVIAPVDPRPSDLVFDDIGDWWTRPFDPSLAPFSAWDDHISSNLEIDSLDFLWNIPLE</sequence>
<evidence type="ECO:0000313" key="8">
    <source>
        <dbReference type="Proteomes" id="UP000053599"/>
    </source>
</evidence>
<dbReference type="Gene3D" id="4.10.240.10">
    <property type="entry name" value="Zn(2)-C6 fungal-type DNA-binding domain"/>
    <property type="match status" value="1"/>
</dbReference>
<dbReference type="PANTHER" id="PTHR31644">
    <property type="entry name" value="TRANSCRIPTIONAL ACTIVATOR ARO80-RELATED"/>
    <property type="match status" value="1"/>
</dbReference>
<dbReference type="GO" id="GO:0045944">
    <property type="term" value="P:positive regulation of transcription by RNA polymerase II"/>
    <property type="evidence" value="ECO:0007669"/>
    <property type="project" value="TreeGrafter"/>
</dbReference>
<dbReference type="EMBL" id="KN846954">
    <property type="protein sequence ID" value="KIV76888.1"/>
    <property type="molecule type" value="Genomic_DNA"/>
</dbReference>
<evidence type="ECO:0000259" key="6">
    <source>
        <dbReference type="PROSITE" id="PS50048"/>
    </source>
</evidence>
<keyword evidence="1" id="KW-0805">Transcription regulation</keyword>
<dbReference type="AlphaFoldDB" id="A0A0D1YPD0"/>
<dbReference type="Proteomes" id="UP000053599">
    <property type="component" value="Unassembled WGS sequence"/>
</dbReference>
<dbReference type="InterPro" id="IPR036864">
    <property type="entry name" value="Zn2-C6_fun-type_DNA-bd_sf"/>
</dbReference>
<feature type="region of interest" description="Disordered" evidence="5">
    <location>
        <begin position="1"/>
        <end position="26"/>
    </location>
</feature>
<evidence type="ECO:0000256" key="2">
    <source>
        <dbReference type="ARBA" id="ARBA00023125"/>
    </source>
</evidence>
<dbReference type="PROSITE" id="PS00463">
    <property type="entry name" value="ZN2_CY6_FUNGAL_1"/>
    <property type="match status" value="1"/>
</dbReference>
<dbReference type="GO" id="GO:0005634">
    <property type="term" value="C:nucleus"/>
    <property type="evidence" value="ECO:0007669"/>
    <property type="project" value="TreeGrafter"/>
</dbReference>
<evidence type="ECO:0000256" key="5">
    <source>
        <dbReference type="SAM" id="MobiDB-lite"/>
    </source>
</evidence>
<dbReference type="GO" id="GO:0008270">
    <property type="term" value="F:zinc ion binding"/>
    <property type="evidence" value="ECO:0007669"/>
    <property type="project" value="InterPro"/>
</dbReference>
<gene>
    <name evidence="7" type="ORF">PV11_08737</name>
</gene>
<protein>
    <recommendedName>
        <fullName evidence="6">Zn(2)-C6 fungal-type domain-containing protein</fullName>
    </recommendedName>
</protein>
<proteinExistence type="predicted"/>
<dbReference type="CDD" id="cd00067">
    <property type="entry name" value="GAL4"/>
    <property type="match status" value="1"/>
</dbReference>
<keyword evidence="3" id="KW-0804">Transcription</keyword>
<dbReference type="GO" id="GO:0003677">
    <property type="term" value="F:DNA binding"/>
    <property type="evidence" value="ECO:0007669"/>
    <property type="project" value="UniProtKB-KW"/>
</dbReference>
<evidence type="ECO:0000256" key="1">
    <source>
        <dbReference type="ARBA" id="ARBA00023015"/>
    </source>
</evidence>
<dbReference type="PROSITE" id="PS50048">
    <property type="entry name" value="ZN2_CY6_FUNGAL_2"/>
    <property type="match status" value="1"/>
</dbReference>
<dbReference type="CDD" id="cd12148">
    <property type="entry name" value="fungal_TF_MHR"/>
    <property type="match status" value="1"/>
</dbReference>
<keyword evidence="4" id="KW-0539">Nucleus</keyword>
<feature type="region of interest" description="Disordered" evidence="5">
    <location>
        <begin position="67"/>
        <end position="101"/>
    </location>
</feature>
<accession>A0A0D1YPD0</accession>
<evidence type="ECO:0000256" key="3">
    <source>
        <dbReference type="ARBA" id="ARBA00023163"/>
    </source>
</evidence>
<dbReference type="Pfam" id="PF00172">
    <property type="entry name" value="Zn_clus"/>
    <property type="match status" value="1"/>
</dbReference>